<evidence type="ECO:0000313" key="1">
    <source>
        <dbReference type="EMBL" id="DAF85166.1"/>
    </source>
</evidence>
<dbReference type="EMBL" id="BK015918">
    <property type="protein sequence ID" value="DAF85166.1"/>
    <property type="molecule type" value="Genomic_DNA"/>
</dbReference>
<organism evidence="1">
    <name type="scientific">Siphoviridae sp. ctxdc10</name>
    <dbReference type="NCBI Taxonomy" id="2825740"/>
    <lineage>
        <taxon>Viruses</taxon>
        <taxon>Duplodnaviria</taxon>
        <taxon>Heunggongvirae</taxon>
        <taxon>Uroviricota</taxon>
        <taxon>Caudoviricetes</taxon>
    </lineage>
</organism>
<proteinExistence type="predicted"/>
<accession>A0A8S5TSI4</accession>
<sequence length="55" mass="6662">MKTRIEIYEIARPANIVASGCWSRKLRTQEIRKEIAYMMRHLDAKKFTHRINEEK</sequence>
<reference evidence="1" key="1">
    <citation type="journal article" date="2021" name="Proc. Natl. Acad. Sci. U.S.A.">
        <title>A Catalog of Tens of Thousands of Viruses from Human Metagenomes Reveals Hidden Associations with Chronic Diseases.</title>
        <authorList>
            <person name="Tisza M.J."/>
            <person name="Buck C.B."/>
        </authorList>
    </citation>
    <scope>NUCLEOTIDE SEQUENCE</scope>
    <source>
        <strain evidence="1">Ctxdc10</strain>
    </source>
</reference>
<name>A0A8S5TSI4_9CAUD</name>
<protein>
    <submittedName>
        <fullName evidence="1">Uncharacterized protein</fullName>
    </submittedName>
</protein>